<dbReference type="Proteomes" id="UP000887540">
    <property type="component" value="Unplaced"/>
</dbReference>
<dbReference type="WBParaSite" id="ACRNAN_scaffold13358.g14576.t1">
    <property type="protein sequence ID" value="ACRNAN_scaffold13358.g14576.t1"/>
    <property type="gene ID" value="ACRNAN_scaffold13358.g14576"/>
</dbReference>
<organism evidence="2 3">
    <name type="scientific">Acrobeloides nanus</name>
    <dbReference type="NCBI Taxonomy" id="290746"/>
    <lineage>
        <taxon>Eukaryota</taxon>
        <taxon>Metazoa</taxon>
        <taxon>Ecdysozoa</taxon>
        <taxon>Nematoda</taxon>
        <taxon>Chromadorea</taxon>
        <taxon>Rhabditida</taxon>
        <taxon>Tylenchina</taxon>
        <taxon>Cephalobomorpha</taxon>
        <taxon>Cephaloboidea</taxon>
        <taxon>Cephalobidae</taxon>
        <taxon>Acrobeloides</taxon>
    </lineage>
</organism>
<reference evidence="3" key="1">
    <citation type="submission" date="2022-11" db="UniProtKB">
        <authorList>
            <consortium name="WormBaseParasite"/>
        </authorList>
    </citation>
    <scope>IDENTIFICATION</scope>
</reference>
<sequence>MGQKQSNDSYERRNKRREEKHPDTPVVPDYTYLYTSSPGGGIRTCMTPAIPSGIHVSSGGFGRCGFGHSHDDKGGCVHSHHF</sequence>
<proteinExistence type="predicted"/>
<keyword evidence="2" id="KW-1185">Reference proteome</keyword>
<protein>
    <submittedName>
        <fullName evidence="3">Uncharacterized protein</fullName>
    </submittedName>
</protein>
<feature type="region of interest" description="Disordered" evidence="1">
    <location>
        <begin position="1"/>
        <end position="31"/>
    </location>
</feature>
<accession>A0A914CQF5</accession>
<feature type="compositionally biased region" description="Basic and acidic residues" evidence="1">
    <location>
        <begin position="9"/>
        <end position="23"/>
    </location>
</feature>
<evidence type="ECO:0000313" key="3">
    <source>
        <dbReference type="WBParaSite" id="ACRNAN_scaffold13358.g14576.t1"/>
    </source>
</evidence>
<name>A0A914CQF5_9BILA</name>
<dbReference type="AlphaFoldDB" id="A0A914CQF5"/>
<evidence type="ECO:0000313" key="2">
    <source>
        <dbReference type="Proteomes" id="UP000887540"/>
    </source>
</evidence>
<evidence type="ECO:0000256" key="1">
    <source>
        <dbReference type="SAM" id="MobiDB-lite"/>
    </source>
</evidence>